<accession>A0A4S2L3B4</accession>
<feature type="region of interest" description="Disordered" evidence="1">
    <location>
        <begin position="183"/>
        <end position="223"/>
    </location>
</feature>
<dbReference type="AlphaFoldDB" id="A0A4S2L3B4"/>
<organism evidence="2 3">
    <name type="scientific">Temnothorax longispinosus</name>
    <dbReference type="NCBI Taxonomy" id="300112"/>
    <lineage>
        <taxon>Eukaryota</taxon>
        <taxon>Metazoa</taxon>
        <taxon>Ecdysozoa</taxon>
        <taxon>Arthropoda</taxon>
        <taxon>Hexapoda</taxon>
        <taxon>Insecta</taxon>
        <taxon>Pterygota</taxon>
        <taxon>Neoptera</taxon>
        <taxon>Endopterygota</taxon>
        <taxon>Hymenoptera</taxon>
        <taxon>Apocrita</taxon>
        <taxon>Aculeata</taxon>
        <taxon>Formicoidea</taxon>
        <taxon>Formicidae</taxon>
        <taxon>Myrmicinae</taxon>
        <taxon>Temnothorax</taxon>
    </lineage>
</organism>
<protein>
    <submittedName>
        <fullName evidence="2">Uncharacterized protein</fullName>
    </submittedName>
</protein>
<evidence type="ECO:0000313" key="3">
    <source>
        <dbReference type="Proteomes" id="UP000310200"/>
    </source>
</evidence>
<reference evidence="2 3" key="1">
    <citation type="journal article" date="2019" name="Philos. Trans. R. Soc. Lond., B, Biol. Sci.">
        <title>Ant behaviour and brain gene expression of defending hosts depend on the ecological success of the intruding social parasite.</title>
        <authorList>
            <person name="Kaur R."/>
            <person name="Stoldt M."/>
            <person name="Jongepier E."/>
            <person name="Feldmeyer B."/>
            <person name="Menzel F."/>
            <person name="Bornberg-Bauer E."/>
            <person name="Foitzik S."/>
        </authorList>
    </citation>
    <scope>NUCLEOTIDE SEQUENCE [LARGE SCALE GENOMIC DNA]</scope>
    <source>
        <tissue evidence="2">Whole body</tissue>
    </source>
</reference>
<dbReference type="Proteomes" id="UP000310200">
    <property type="component" value="Unassembled WGS sequence"/>
</dbReference>
<dbReference type="EMBL" id="QBLH01000524">
    <property type="protein sequence ID" value="TGZ54969.1"/>
    <property type="molecule type" value="Genomic_DNA"/>
</dbReference>
<sequence length="223" mass="25010">MHRTRKNSYQWNGNGDTTISVSSYFYKSNKRSNFFFATIIKPYGVSQYYDVIRVIPHFENTDVLSVTFFKCKNKGRPTVNSNRCRRPGRFRNAIAAEMSRRTARLPPIGPPMSPADDGGLWPTQPTAESAEASCEIVEALDTRGKWPPMAAVVQFTRRCVVLRDVRLRSAAAAAVAPVAVPRSRRVRDVRLPRPRRRRRRPAAATSPSTLSPLSAASSTSRSR</sequence>
<feature type="compositionally biased region" description="Low complexity" evidence="1">
    <location>
        <begin position="202"/>
        <end position="223"/>
    </location>
</feature>
<name>A0A4S2L3B4_9HYME</name>
<comment type="caution">
    <text evidence="2">The sequence shown here is derived from an EMBL/GenBank/DDBJ whole genome shotgun (WGS) entry which is preliminary data.</text>
</comment>
<proteinExistence type="predicted"/>
<evidence type="ECO:0000313" key="2">
    <source>
        <dbReference type="EMBL" id="TGZ54969.1"/>
    </source>
</evidence>
<feature type="compositionally biased region" description="Basic residues" evidence="1">
    <location>
        <begin position="192"/>
        <end position="201"/>
    </location>
</feature>
<gene>
    <name evidence="2" type="ORF">DBV15_06768</name>
</gene>
<evidence type="ECO:0000256" key="1">
    <source>
        <dbReference type="SAM" id="MobiDB-lite"/>
    </source>
</evidence>
<keyword evidence="3" id="KW-1185">Reference proteome</keyword>